<dbReference type="EMBL" id="BJYT01000018">
    <property type="protein sequence ID" value="GEO11256.1"/>
    <property type="molecule type" value="Genomic_DNA"/>
</dbReference>
<evidence type="ECO:0000313" key="2">
    <source>
        <dbReference type="Proteomes" id="UP000321513"/>
    </source>
</evidence>
<dbReference type="Proteomes" id="UP000321513">
    <property type="component" value="Unassembled WGS sequence"/>
</dbReference>
<dbReference type="Pfam" id="PF19458">
    <property type="entry name" value="DUF5995"/>
    <property type="match status" value="1"/>
</dbReference>
<sequence length="250" mass="28376">MLQANTVDEVLRHLDNIIDWSKERQSRIGYFAILYRKMTAAVRDGIQNNSFTGSERMARLDVIFANRYLQAWDAYVNKKPCPNAWCAAFDASEKNGLIVLQHLLLGINTHINLDLAIAAADCCPKDEIYDLKSDFEKINSVIANLTQSVQDTLAQIWLPMRIINRISDKQQDAVINFSINTARKVSWKNAVTLAGYNENTRKSHIEKMDNDVVWIADRIKNPGFLLSCALAIIRIRETKSVPAVIDILLK</sequence>
<proteinExistence type="predicted"/>
<organism evidence="1 2">
    <name type="scientific">Segetibacter aerophilus</name>
    <dbReference type="NCBI Taxonomy" id="670293"/>
    <lineage>
        <taxon>Bacteria</taxon>
        <taxon>Pseudomonadati</taxon>
        <taxon>Bacteroidota</taxon>
        <taxon>Chitinophagia</taxon>
        <taxon>Chitinophagales</taxon>
        <taxon>Chitinophagaceae</taxon>
        <taxon>Segetibacter</taxon>
    </lineage>
</organism>
<accession>A0A512BH09</accession>
<keyword evidence="2" id="KW-1185">Reference proteome</keyword>
<dbReference type="AlphaFoldDB" id="A0A512BH09"/>
<reference evidence="1 2" key="1">
    <citation type="submission" date="2019-07" db="EMBL/GenBank/DDBJ databases">
        <title>Whole genome shotgun sequence of Segetibacter aerophilus NBRC 106135.</title>
        <authorList>
            <person name="Hosoyama A."/>
            <person name="Uohara A."/>
            <person name="Ohji S."/>
            <person name="Ichikawa N."/>
        </authorList>
    </citation>
    <scope>NUCLEOTIDE SEQUENCE [LARGE SCALE GENOMIC DNA]</scope>
    <source>
        <strain evidence="1 2">NBRC 106135</strain>
    </source>
</reference>
<dbReference type="RefSeq" id="WP_147205366.1">
    <property type="nucleotide sequence ID" value="NZ_BJYT01000018.1"/>
</dbReference>
<gene>
    <name evidence="1" type="ORF">SAE01_37520</name>
</gene>
<comment type="caution">
    <text evidence="1">The sequence shown here is derived from an EMBL/GenBank/DDBJ whole genome shotgun (WGS) entry which is preliminary data.</text>
</comment>
<evidence type="ECO:0000313" key="1">
    <source>
        <dbReference type="EMBL" id="GEO11256.1"/>
    </source>
</evidence>
<name>A0A512BH09_9BACT</name>
<dbReference type="InterPro" id="IPR046037">
    <property type="entry name" value="DUF5995"/>
</dbReference>
<protein>
    <submittedName>
        <fullName evidence="1">Uncharacterized protein</fullName>
    </submittedName>
</protein>
<dbReference type="OrthoDB" id="583431at2"/>